<dbReference type="RefSeq" id="WP_214175514.1">
    <property type="nucleotide sequence ID" value="NZ_JAHCVK010000004.1"/>
</dbReference>
<protein>
    <recommendedName>
        <fullName evidence="1">Right handed beta helix domain-containing protein</fullName>
    </recommendedName>
</protein>
<dbReference type="Proteomes" id="UP000756860">
    <property type="component" value="Unassembled WGS sequence"/>
</dbReference>
<evidence type="ECO:0000313" key="2">
    <source>
        <dbReference type="EMBL" id="MBT0653508.1"/>
    </source>
</evidence>
<dbReference type="Pfam" id="PF13229">
    <property type="entry name" value="Beta_helix"/>
    <property type="match status" value="1"/>
</dbReference>
<dbReference type="InterPro" id="IPR039448">
    <property type="entry name" value="Beta_helix"/>
</dbReference>
<dbReference type="Gene3D" id="2.160.20.10">
    <property type="entry name" value="Single-stranded right-handed beta-helix, Pectin lyase-like"/>
    <property type="match status" value="1"/>
</dbReference>
<dbReference type="InterPro" id="IPR011050">
    <property type="entry name" value="Pectin_lyase_fold/virulence"/>
</dbReference>
<keyword evidence="3" id="KW-1185">Reference proteome</keyword>
<organism evidence="2 3">
    <name type="scientific">Geomobilimonas luticola</name>
    <dbReference type="NCBI Taxonomy" id="1114878"/>
    <lineage>
        <taxon>Bacteria</taxon>
        <taxon>Pseudomonadati</taxon>
        <taxon>Thermodesulfobacteriota</taxon>
        <taxon>Desulfuromonadia</taxon>
        <taxon>Geobacterales</taxon>
        <taxon>Geobacteraceae</taxon>
        <taxon>Geomobilimonas</taxon>
    </lineage>
</organism>
<dbReference type="SMART" id="SM00710">
    <property type="entry name" value="PbH1"/>
    <property type="match status" value="3"/>
</dbReference>
<feature type="domain" description="Right handed beta helix" evidence="1">
    <location>
        <begin position="89"/>
        <end position="202"/>
    </location>
</feature>
<evidence type="ECO:0000313" key="3">
    <source>
        <dbReference type="Proteomes" id="UP000756860"/>
    </source>
</evidence>
<gene>
    <name evidence="2" type="ORF">KI810_10615</name>
</gene>
<dbReference type="EMBL" id="JAHCVK010000004">
    <property type="protein sequence ID" value="MBT0653508.1"/>
    <property type="molecule type" value="Genomic_DNA"/>
</dbReference>
<dbReference type="InterPro" id="IPR012334">
    <property type="entry name" value="Pectin_lyas_fold"/>
</dbReference>
<evidence type="ECO:0000259" key="1">
    <source>
        <dbReference type="Pfam" id="PF13229"/>
    </source>
</evidence>
<proteinExistence type="predicted"/>
<accession>A0ABS5SDQ9</accession>
<comment type="caution">
    <text evidence="2">The sequence shown here is derived from an EMBL/GenBank/DDBJ whole genome shotgun (WGS) entry which is preliminary data.</text>
</comment>
<reference evidence="2 3" key="1">
    <citation type="submission" date="2021-05" db="EMBL/GenBank/DDBJ databases">
        <title>The draft genome of Geobacter luticola JCM 17780.</title>
        <authorList>
            <person name="Xu Z."/>
            <person name="Masuda Y."/>
            <person name="Itoh H."/>
            <person name="Senoo K."/>
        </authorList>
    </citation>
    <scope>NUCLEOTIDE SEQUENCE [LARGE SCALE GENOMIC DNA]</scope>
    <source>
        <strain evidence="2 3">JCM 17780</strain>
    </source>
</reference>
<sequence length="251" mass="27417">MILVFILAEAAQAAGGISGKSKSIVWQGTVQVNKTYTVPKGKTLEIRPGSRIHFAKGSGLLVRGTLRAFGRKGQEIVVTSTKTGSRGSWDEIRLESASDSTMEHCIIENATWGIQSHDTRLNLTACTFRNGEGGIRFRGGPLTISKCTFTGNGIGIRSFKGIAQISESDFTDNEIGIFVREKGSGLNITGSNFRNSSYNIKIGDFNDEDVKAPDNWWGGEDPSVTIYDGVREPGIGRVLFEPFRRERISLH</sequence>
<name>A0ABS5SDQ9_9BACT</name>
<dbReference type="SUPFAM" id="SSF51126">
    <property type="entry name" value="Pectin lyase-like"/>
    <property type="match status" value="1"/>
</dbReference>
<dbReference type="InterPro" id="IPR006626">
    <property type="entry name" value="PbH1"/>
</dbReference>